<dbReference type="Pfam" id="PF00873">
    <property type="entry name" value="ACR_tran"/>
    <property type="match status" value="3"/>
</dbReference>
<evidence type="ECO:0000256" key="1">
    <source>
        <dbReference type="SAM" id="Phobius"/>
    </source>
</evidence>
<sequence>MTPDRTEPEFELTGKSTSDATRSALAFVATRPVAITMLMFALGVFGIVSFAKLPVDLLPEISYPTLTVRTTFPGAAPEDVEDRLSVRLQEALATLPNLIDTTSISRAGTSDVLLEFDWGTEMTFAVQEVRDRLDGVFLPNEADKPLILRYDPNLDPILRFGVAPAEGVEVTDEETLIRLRWLADKRIKRELEGISGVAAVQVRGGMEEEIRVRVDPFRMAALDLDPAIIGQRLAQENLNASGGQIREGSTDYLVRTLNEFQSVEEIRDLAVARVNGAVVRVRDIAQVDRTHAEREVITKLNGREAVEIAIYREAGANIVDIAERVRNAVVGTAEQQALAEKNKDKKSDQIQWSDRSKLAFLGWKHRDEATLELLSDQSTFIADAVNEVKQSAILGALFAVIVMWLFLRKLSATLIIAVAIPISVVVTFAPMFLLDVSLNIMSLGGLALGVGMLVDNAIVVLESITRCREEGDSLQVAAVRGVAEVAGAITASTLTTVSVFAPIVFVQGIAGQIFGDQAVTVVSSLLVSLLVAVLFIPMLASRKFLAGETNPLDSFRGKREGPFFGAFYPRRENATLFQRIVAPFTGTLTLLAFLGLRAILLIGIAIGAVLFVLTWPFKALFDLLWRAVDAVYPPLLRFALGAPLLILVAVGVLGWYATERAKHLGLELIPEVHQGEFTAFLALPVGTPIEESEYVYSALEEEVRRMDHVDVTSLTVGVEKDTLTREIEDEHTARLTVRLDPKLGSEVEDELIFAVRSLVTGLPEMEVVDVRRPTPFALDAAVAVEIKGWNLEDLEAAALQVAARLDGIPGLTDVRSSVRPGYPEARVTFDRDKTLAYDLDLSAVSNYVRDQVLGSVSTRFVDGDDRIDVRVRGDEILLGSIDDVSELIINPTASQPVPLSAVASITRVQGPAEIRRIGGQRAVLVTAASSGDDVGGLNDRVQAAIDTLVPPGEVTVELGGQKRELDEGTKSLYFALILAIFLVYVVMACQFESLVQPFVILFSVPLAGVGAVLLLDALSVPLSVVVFIGLILLAGIVVNNAIVLVDRINQKRGEGLLVRDAILEAGRARLRPILMTTATTVLGLVPLTGWLMGIPGIERFVGAEGAELRAPMAIAVIGGLVSSTLLTLLVIPVVYRLLIRDRRPSIHDPKADPQAA</sequence>
<name>A0A518EQX1_9BACT</name>
<feature type="transmembrane region" description="Helical" evidence="1">
    <location>
        <begin position="599"/>
        <end position="617"/>
    </location>
</feature>
<feature type="transmembrane region" description="Helical" evidence="1">
    <location>
        <begin position="972"/>
        <end position="991"/>
    </location>
</feature>
<keyword evidence="1" id="KW-0472">Membrane</keyword>
<feature type="transmembrane region" description="Helical" evidence="1">
    <location>
        <begin position="638"/>
        <end position="657"/>
    </location>
</feature>
<dbReference type="PRINTS" id="PR00702">
    <property type="entry name" value="ACRIFLAVINRP"/>
</dbReference>
<dbReference type="OrthoDB" id="9757876at2"/>
<gene>
    <name evidence="2" type="primary">czcA_4</name>
    <name evidence="2" type="ORF">Poly30_19980</name>
</gene>
<keyword evidence="1" id="KW-0812">Transmembrane</keyword>
<feature type="transmembrane region" description="Helical" evidence="1">
    <location>
        <begin position="482"/>
        <end position="506"/>
    </location>
</feature>
<keyword evidence="3" id="KW-1185">Reference proteome</keyword>
<dbReference type="SUPFAM" id="SSF82714">
    <property type="entry name" value="Multidrug efflux transporter AcrB TolC docking domain, DN and DC subdomains"/>
    <property type="match status" value="2"/>
</dbReference>
<proteinExistence type="predicted"/>
<dbReference type="SUPFAM" id="SSF82866">
    <property type="entry name" value="Multidrug efflux transporter AcrB transmembrane domain"/>
    <property type="match status" value="2"/>
</dbReference>
<dbReference type="Gene3D" id="1.20.1640.10">
    <property type="entry name" value="Multidrug efflux transporter AcrB transmembrane domain"/>
    <property type="match status" value="3"/>
</dbReference>
<feature type="transmembrane region" description="Helical" evidence="1">
    <location>
        <begin position="1024"/>
        <end position="1045"/>
    </location>
</feature>
<dbReference type="PANTHER" id="PTHR32063:SF0">
    <property type="entry name" value="SWARMING MOTILITY PROTEIN SWRC"/>
    <property type="match status" value="1"/>
</dbReference>
<feature type="transmembrane region" description="Helical" evidence="1">
    <location>
        <begin position="414"/>
        <end position="434"/>
    </location>
</feature>
<dbReference type="GO" id="GO:0042910">
    <property type="term" value="F:xenobiotic transmembrane transporter activity"/>
    <property type="evidence" value="ECO:0007669"/>
    <property type="project" value="TreeGrafter"/>
</dbReference>
<feature type="transmembrane region" description="Helical" evidence="1">
    <location>
        <begin position="518"/>
        <end position="540"/>
    </location>
</feature>
<dbReference type="GO" id="GO:0005886">
    <property type="term" value="C:plasma membrane"/>
    <property type="evidence" value="ECO:0007669"/>
    <property type="project" value="TreeGrafter"/>
</dbReference>
<dbReference type="Gene3D" id="3.30.70.1430">
    <property type="entry name" value="Multidrug efflux transporter AcrB pore domain"/>
    <property type="match status" value="1"/>
</dbReference>
<dbReference type="Gene3D" id="3.30.2090.10">
    <property type="entry name" value="Multidrug efflux transporter AcrB TolC docking domain, DN and DC subdomains"/>
    <property type="match status" value="2"/>
</dbReference>
<dbReference type="SUPFAM" id="SSF82693">
    <property type="entry name" value="Multidrug efflux transporter AcrB pore domain, PN1, PN2, PC1 and PC2 subdomains"/>
    <property type="match status" value="2"/>
</dbReference>
<evidence type="ECO:0000313" key="3">
    <source>
        <dbReference type="Proteomes" id="UP000320390"/>
    </source>
</evidence>
<dbReference type="InterPro" id="IPR027463">
    <property type="entry name" value="AcrB_DN_DC_subdom"/>
</dbReference>
<dbReference type="EMBL" id="CP036434">
    <property type="protein sequence ID" value="QDV06488.1"/>
    <property type="molecule type" value="Genomic_DNA"/>
</dbReference>
<feature type="transmembrane region" description="Helical" evidence="1">
    <location>
        <begin position="391"/>
        <end position="407"/>
    </location>
</feature>
<feature type="transmembrane region" description="Helical" evidence="1">
    <location>
        <begin position="1073"/>
        <end position="1092"/>
    </location>
</feature>
<keyword evidence="1" id="KW-1133">Transmembrane helix</keyword>
<accession>A0A518EQX1</accession>
<feature type="transmembrane region" description="Helical" evidence="1">
    <location>
        <begin position="32"/>
        <end position="51"/>
    </location>
</feature>
<evidence type="ECO:0000313" key="2">
    <source>
        <dbReference type="EMBL" id="QDV06488.1"/>
    </source>
</evidence>
<dbReference type="Gene3D" id="3.30.70.1320">
    <property type="entry name" value="Multidrug efflux transporter AcrB pore domain like"/>
    <property type="match status" value="1"/>
</dbReference>
<reference evidence="2 3" key="1">
    <citation type="submission" date="2019-02" db="EMBL/GenBank/DDBJ databases">
        <title>Deep-cultivation of Planctomycetes and their phenomic and genomic characterization uncovers novel biology.</title>
        <authorList>
            <person name="Wiegand S."/>
            <person name="Jogler M."/>
            <person name="Boedeker C."/>
            <person name="Pinto D."/>
            <person name="Vollmers J."/>
            <person name="Rivas-Marin E."/>
            <person name="Kohn T."/>
            <person name="Peeters S.H."/>
            <person name="Heuer A."/>
            <person name="Rast P."/>
            <person name="Oberbeckmann S."/>
            <person name="Bunk B."/>
            <person name="Jeske O."/>
            <person name="Meyerdierks A."/>
            <person name="Storesund J.E."/>
            <person name="Kallscheuer N."/>
            <person name="Luecker S."/>
            <person name="Lage O.M."/>
            <person name="Pohl T."/>
            <person name="Merkel B.J."/>
            <person name="Hornburger P."/>
            <person name="Mueller R.-W."/>
            <person name="Bruemmer F."/>
            <person name="Labrenz M."/>
            <person name="Spormann A.M."/>
            <person name="Op den Camp H."/>
            <person name="Overmann J."/>
            <person name="Amann R."/>
            <person name="Jetten M.S.M."/>
            <person name="Mascher T."/>
            <person name="Medema M.H."/>
            <person name="Devos D.P."/>
            <person name="Kaster A.-K."/>
            <person name="Ovreas L."/>
            <person name="Rohde M."/>
            <person name="Galperin M.Y."/>
            <person name="Jogler C."/>
        </authorList>
    </citation>
    <scope>NUCLEOTIDE SEQUENCE [LARGE SCALE GENOMIC DNA]</scope>
    <source>
        <strain evidence="2 3">Poly30</strain>
    </source>
</reference>
<feature type="transmembrane region" description="Helical" evidence="1">
    <location>
        <begin position="440"/>
        <end position="461"/>
    </location>
</feature>
<organism evidence="2 3">
    <name type="scientific">Saltatorellus ferox</name>
    <dbReference type="NCBI Taxonomy" id="2528018"/>
    <lineage>
        <taxon>Bacteria</taxon>
        <taxon>Pseudomonadati</taxon>
        <taxon>Planctomycetota</taxon>
        <taxon>Planctomycetia</taxon>
        <taxon>Planctomycetia incertae sedis</taxon>
        <taxon>Saltatorellus</taxon>
    </lineage>
</organism>
<protein>
    <submittedName>
        <fullName evidence="2">Cobalt-zinc-cadmium resistance protein CzcA</fullName>
    </submittedName>
</protein>
<dbReference type="InterPro" id="IPR001036">
    <property type="entry name" value="Acrflvin-R"/>
</dbReference>
<dbReference type="Proteomes" id="UP000320390">
    <property type="component" value="Chromosome"/>
</dbReference>
<dbReference type="AlphaFoldDB" id="A0A518EQX1"/>
<feature type="transmembrane region" description="Helical" evidence="1">
    <location>
        <begin position="1112"/>
        <end position="1135"/>
    </location>
</feature>
<dbReference type="RefSeq" id="WP_145196713.1">
    <property type="nucleotide sequence ID" value="NZ_CP036434.1"/>
</dbReference>
<dbReference type="PANTHER" id="PTHR32063">
    <property type="match status" value="1"/>
</dbReference>